<evidence type="ECO:0000313" key="3">
    <source>
        <dbReference type="EMBL" id="MBB3081081.1"/>
    </source>
</evidence>
<dbReference type="AlphaFoldDB" id="A0A7W4ZZ34"/>
<gene>
    <name evidence="3" type="ORF">FHS41_007635</name>
</gene>
<dbReference type="EMBL" id="JACHXE010000011">
    <property type="protein sequence ID" value="MBB3081081.1"/>
    <property type="molecule type" value="Genomic_DNA"/>
</dbReference>
<evidence type="ECO:0000313" key="4">
    <source>
        <dbReference type="Proteomes" id="UP000572907"/>
    </source>
</evidence>
<keyword evidence="1" id="KW-0732">Signal</keyword>
<name>A0A7W4ZZ34_9ACTN</name>
<proteinExistence type="predicted"/>
<evidence type="ECO:0000259" key="2">
    <source>
        <dbReference type="Pfam" id="PF09992"/>
    </source>
</evidence>
<organism evidence="3 4">
    <name type="scientific">Streptomyces violarus</name>
    <dbReference type="NCBI Taxonomy" id="67380"/>
    <lineage>
        <taxon>Bacteria</taxon>
        <taxon>Bacillati</taxon>
        <taxon>Actinomycetota</taxon>
        <taxon>Actinomycetes</taxon>
        <taxon>Kitasatosporales</taxon>
        <taxon>Streptomycetaceae</taxon>
        <taxon>Streptomyces</taxon>
    </lineage>
</organism>
<dbReference type="Proteomes" id="UP000572907">
    <property type="component" value="Unassembled WGS sequence"/>
</dbReference>
<reference evidence="3 4" key="1">
    <citation type="submission" date="2020-08" db="EMBL/GenBank/DDBJ databases">
        <title>Genomic Encyclopedia of Type Strains, Phase III (KMG-III): the genomes of soil and plant-associated and newly described type strains.</title>
        <authorList>
            <person name="Whitman W."/>
        </authorList>
    </citation>
    <scope>NUCLEOTIDE SEQUENCE [LARGE SCALE GENOMIC DNA]</scope>
    <source>
        <strain evidence="3 4">CECT 3237</strain>
    </source>
</reference>
<keyword evidence="4" id="KW-1185">Reference proteome</keyword>
<comment type="caution">
    <text evidence="3">The sequence shown here is derived from an EMBL/GenBank/DDBJ whole genome shotgun (WGS) entry which is preliminary data.</text>
</comment>
<feature type="signal peptide" evidence="1">
    <location>
        <begin position="1"/>
        <end position="25"/>
    </location>
</feature>
<evidence type="ECO:0000256" key="1">
    <source>
        <dbReference type="SAM" id="SignalP"/>
    </source>
</evidence>
<accession>A0A7W4ZZ34</accession>
<sequence length="411" mass="41594">MTGRHRRRGAGRAVLAFLTAFGALAGAGVAGAAEADAVQKRVRVAPGVTYEHFDIQAAKGVTHAHVLKVDLGNPRVQVDLLYPGAVASRAQVSRMADAQGAVAGVNGDFFNITETQHPGVEATGASVGPAITAGRTLKAAVPNGQRFGPELPPGTTTEDVFGVGTDGRARLDRLALDGSVRASGTRLPLGGLNQYALPVGSVGAFTSEWGSASRVRATCGTDTDRAAPCSTDTYEVTVLDGKVVSAADTPGRGPIAAGTTVLVGREAGAQQLRKFSTGEPVEIEHGLVAATSGVPYRLALGGYPVLSGGRPLPGLDDTASAVRTAVGLADDGRRMLLLALDGGTAYRSGLTIAEVADTMRRLGSQDALSLDGGGSSTLVARKSGASTVSVRNHPSGGAERAVPNGIGVFSG</sequence>
<dbReference type="PANTHER" id="PTHR40446:SF2">
    <property type="entry name" value="N-ACETYLGLUCOSAMINE-1-PHOSPHODIESTER ALPHA-N-ACETYLGLUCOSAMINIDASE"/>
    <property type="match status" value="1"/>
</dbReference>
<feature type="domain" description="Phosphodiester glycosidase" evidence="2">
    <location>
        <begin position="237"/>
        <end position="409"/>
    </location>
</feature>
<dbReference type="RefSeq" id="WP_184599204.1">
    <property type="nucleotide sequence ID" value="NZ_BMUP01000010.1"/>
</dbReference>
<dbReference type="Pfam" id="PF09992">
    <property type="entry name" value="NAGPA"/>
    <property type="match status" value="1"/>
</dbReference>
<dbReference type="PANTHER" id="PTHR40446">
    <property type="entry name" value="N-ACETYLGLUCOSAMINE-1-PHOSPHODIESTER ALPHA-N-ACETYLGLUCOSAMINIDASE"/>
    <property type="match status" value="1"/>
</dbReference>
<dbReference type="InterPro" id="IPR018711">
    <property type="entry name" value="NAGPA"/>
</dbReference>
<feature type="chain" id="PRO_5038798034" description="Phosphodiester glycosidase domain-containing protein" evidence="1">
    <location>
        <begin position="26"/>
        <end position="411"/>
    </location>
</feature>
<protein>
    <recommendedName>
        <fullName evidence="2">Phosphodiester glycosidase domain-containing protein</fullName>
    </recommendedName>
</protein>